<gene>
    <name evidence="2" type="ORF">SAMN04489732_12989</name>
</gene>
<evidence type="ECO:0000313" key="2">
    <source>
        <dbReference type="EMBL" id="SEP53656.1"/>
    </source>
</evidence>
<keyword evidence="3" id="KW-1185">Reference proteome</keyword>
<reference evidence="2 3" key="1">
    <citation type="submission" date="2016-10" db="EMBL/GenBank/DDBJ databases">
        <authorList>
            <person name="de Groot N.N."/>
        </authorList>
    </citation>
    <scope>NUCLEOTIDE SEQUENCE [LARGE SCALE GENOMIC DNA]</scope>
    <source>
        <strain evidence="2 3">DSM 44993</strain>
    </source>
</reference>
<proteinExistence type="predicted"/>
<protein>
    <submittedName>
        <fullName evidence="2">Uncharacterized protein</fullName>
    </submittedName>
</protein>
<feature type="region of interest" description="Disordered" evidence="1">
    <location>
        <begin position="1"/>
        <end position="25"/>
    </location>
</feature>
<dbReference type="AlphaFoldDB" id="A0A1H8YNC1"/>
<sequence>MRPRASSGTRTRSSRLRDGCSVLLS</sequence>
<organism evidence="2 3">
    <name type="scientific">Amycolatopsis saalfeldensis</name>
    <dbReference type="NCBI Taxonomy" id="394193"/>
    <lineage>
        <taxon>Bacteria</taxon>
        <taxon>Bacillati</taxon>
        <taxon>Actinomycetota</taxon>
        <taxon>Actinomycetes</taxon>
        <taxon>Pseudonocardiales</taxon>
        <taxon>Pseudonocardiaceae</taxon>
        <taxon>Amycolatopsis</taxon>
    </lineage>
</organism>
<evidence type="ECO:0000256" key="1">
    <source>
        <dbReference type="SAM" id="MobiDB-lite"/>
    </source>
</evidence>
<dbReference type="EMBL" id="FOEF01000029">
    <property type="protein sequence ID" value="SEP53656.1"/>
    <property type="molecule type" value="Genomic_DNA"/>
</dbReference>
<name>A0A1H8YNC1_9PSEU</name>
<accession>A0A1H8YNC1</accession>
<dbReference type="Proteomes" id="UP000198582">
    <property type="component" value="Unassembled WGS sequence"/>
</dbReference>
<feature type="compositionally biased region" description="Low complexity" evidence="1">
    <location>
        <begin position="1"/>
        <end position="11"/>
    </location>
</feature>
<evidence type="ECO:0000313" key="3">
    <source>
        <dbReference type="Proteomes" id="UP000198582"/>
    </source>
</evidence>